<evidence type="ECO:0000313" key="2">
    <source>
        <dbReference type="EMBL" id="QDT63338.1"/>
    </source>
</evidence>
<dbReference type="KEGG" id="chya:V22_05590"/>
<gene>
    <name evidence="2" type="ORF">V22_05590</name>
</gene>
<dbReference type="Proteomes" id="UP000319976">
    <property type="component" value="Chromosome"/>
</dbReference>
<dbReference type="AlphaFoldDB" id="A0A517T4P7"/>
<evidence type="ECO:0000313" key="3">
    <source>
        <dbReference type="Proteomes" id="UP000319976"/>
    </source>
</evidence>
<keyword evidence="1" id="KW-0732">Signal</keyword>
<feature type="signal peptide" evidence="1">
    <location>
        <begin position="1"/>
        <end position="23"/>
    </location>
</feature>
<dbReference type="OrthoDB" id="289357at2"/>
<keyword evidence="3" id="KW-1185">Reference proteome</keyword>
<name>A0A517T4P7_9PLAN</name>
<dbReference type="EMBL" id="CP036316">
    <property type="protein sequence ID" value="QDT63338.1"/>
    <property type="molecule type" value="Genomic_DNA"/>
</dbReference>
<feature type="chain" id="PRO_5022017384" description="Tetratricopeptide repeat protein" evidence="1">
    <location>
        <begin position="24"/>
        <end position="212"/>
    </location>
</feature>
<proteinExistence type="predicted"/>
<sequence length="212" mass="22950" precursor="true">MMNQIIALSFVSLVMITGTNVFAQAVTVQQPAFGVSSLGTTVSVPDRGEAYLGGVKSARQSAGRSNLHPFSGRYSSDRSASSFVVRPYIHDLRAMDEMILNDAEYGTNYSAAYTKSPLEDATAYGMSRQYAGDRSQLLREQPAATAASTMESSSRYEYEGRLADKYFALGKQAEAKGRRGVAQLHFRMAAKYGHVDAERSLAAATTTQAAED</sequence>
<protein>
    <recommendedName>
        <fullName evidence="4">Tetratricopeptide repeat protein</fullName>
    </recommendedName>
</protein>
<organism evidence="2 3">
    <name type="scientific">Calycomorphotria hydatis</name>
    <dbReference type="NCBI Taxonomy" id="2528027"/>
    <lineage>
        <taxon>Bacteria</taxon>
        <taxon>Pseudomonadati</taxon>
        <taxon>Planctomycetota</taxon>
        <taxon>Planctomycetia</taxon>
        <taxon>Planctomycetales</taxon>
        <taxon>Planctomycetaceae</taxon>
        <taxon>Calycomorphotria</taxon>
    </lineage>
</organism>
<evidence type="ECO:0008006" key="4">
    <source>
        <dbReference type="Google" id="ProtNLM"/>
    </source>
</evidence>
<evidence type="ECO:0000256" key="1">
    <source>
        <dbReference type="SAM" id="SignalP"/>
    </source>
</evidence>
<accession>A0A517T4P7</accession>
<dbReference type="RefSeq" id="WP_145259587.1">
    <property type="nucleotide sequence ID" value="NZ_CP036316.1"/>
</dbReference>
<reference evidence="2 3" key="1">
    <citation type="submission" date="2019-02" db="EMBL/GenBank/DDBJ databases">
        <title>Deep-cultivation of Planctomycetes and their phenomic and genomic characterization uncovers novel biology.</title>
        <authorList>
            <person name="Wiegand S."/>
            <person name="Jogler M."/>
            <person name="Boedeker C."/>
            <person name="Pinto D."/>
            <person name="Vollmers J."/>
            <person name="Rivas-Marin E."/>
            <person name="Kohn T."/>
            <person name="Peeters S.H."/>
            <person name="Heuer A."/>
            <person name="Rast P."/>
            <person name="Oberbeckmann S."/>
            <person name="Bunk B."/>
            <person name="Jeske O."/>
            <person name="Meyerdierks A."/>
            <person name="Storesund J.E."/>
            <person name="Kallscheuer N."/>
            <person name="Luecker S."/>
            <person name="Lage O.M."/>
            <person name="Pohl T."/>
            <person name="Merkel B.J."/>
            <person name="Hornburger P."/>
            <person name="Mueller R.-W."/>
            <person name="Bruemmer F."/>
            <person name="Labrenz M."/>
            <person name="Spormann A.M."/>
            <person name="Op den Camp H."/>
            <person name="Overmann J."/>
            <person name="Amann R."/>
            <person name="Jetten M.S.M."/>
            <person name="Mascher T."/>
            <person name="Medema M.H."/>
            <person name="Devos D.P."/>
            <person name="Kaster A.-K."/>
            <person name="Ovreas L."/>
            <person name="Rohde M."/>
            <person name="Galperin M.Y."/>
            <person name="Jogler C."/>
        </authorList>
    </citation>
    <scope>NUCLEOTIDE SEQUENCE [LARGE SCALE GENOMIC DNA]</scope>
    <source>
        <strain evidence="2 3">V22</strain>
    </source>
</reference>